<reference evidence="2" key="1">
    <citation type="submission" date="2022-02" db="EMBL/GenBank/DDBJ databases">
        <title>Vibrio sp. nov, a new bacterium isolated from seawater.</title>
        <authorList>
            <person name="Yuan Y."/>
        </authorList>
    </citation>
    <scope>NUCLEOTIDE SEQUENCE</scope>
    <source>
        <strain evidence="2">ZSDZ65</strain>
    </source>
</reference>
<dbReference type="EMBL" id="JAKRRY010000045">
    <property type="protein sequence ID" value="MCW8348729.1"/>
    <property type="molecule type" value="Genomic_DNA"/>
</dbReference>
<comment type="caution">
    <text evidence="2">The sequence shown here is derived from an EMBL/GenBank/DDBJ whole genome shotgun (WGS) entry which is preliminary data.</text>
</comment>
<dbReference type="RefSeq" id="WP_265677338.1">
    <property type="nucleotide sequence ID" value="NZ_JAKRRY010000045.1"/>
</dbReference>
<evidence type="ECO:0008006" key="4">
    <source>
        <dbReference type="Google" id="ProtNLM"/>
    </source>
</evidence>
<evidence type="ECO:0000256" key="1">
    <source>
        <dbReference type="SAM" id="SignalP"/>
    </source>
</evidence>
<feature type="signal peptide" evidence="1">
    <location>
        <begin position="1"/>
        <end position="22"/>
    </location>
</feature>
<evidence type="ECO:0000313" key="3">
    <source>
        <dbReference type="Proteomes" id="UP001155587"/>
    </source>
</evidence>
<dbReference type="PROSITE" id="PS51257">
    <property type="entry name" value="PROKAR_LIPOPROTEIN"/>
    <property type="match status" value="1"/>
</dbReference>
<sequence>MKIVFYSVLLTLALAGCTSTQAPSKTDEKLDTIHLDLLRIHEAILNQSPHQ</sequence>
<accession>A0A9X3CU25</accession>
<keyword evidence="1" id="KW-0732">Signal</keyword>
<evidence type="ECO:0000313" key="2">
    <source>
        <dbReference type="EMBL" id="MCW8348729.1"/>
    </source>
</evidence>
<gene>
    <name evidence="2" type="ORF">MD535_22325</name>
</gene>
<feature type="chain" id="PRO_5040753360" description="Lipoprotein" evidence="1">
    <location>
        <begin position="23"/>
        <end position="51"/>
    </location>
</feature>
<name>A0A9X3CU25_9VIBR</name>
<protein>
    <recommendedName>
        <fullName evidence="4">Lipoprotein</fullName>
    </recommendedName>
</protein>
<organism evidence="2 3">
    <name type="scientific">Vibrio qingdaonensis</name>
    <dbReference type="NCBI Taxonomy" id="2829491"/>
    <lineage>
        <taxon>Bacteria</taxon>
        <taxon>Pseudomonadati</taxon>
        <taxon>Pseudomonadota</taxon>
        <taxon>Gammaproteobacteria</taxon>
        <taxon>Vibrionales</taxon>
        <taxon>Vibrionaceae</taxon>
        <taxon>Vibrio</taxon>
    </lineage>
</organism>
<keyword evidence="3" id="KW-1185">Reference proteome</keyword>
<proteinExistence type="predicted"/>
<dbReference type="Proteomes" id="UP001155587">
    <property type="component" value="Unassembled WGS sequence"/>
</dbReference>
<dbReference type="AlphaFoldDB" id="A0A9X3CU25"/>